<gene>
    <name evidence="3" type="ORF">FMM02_02860</name>
</gene>
<dbReference type="PANTHER" id="PTHR46546">
    <property type="entry name" value="SHEWANELLA-LIKE PROTEIN PHOSPHATASE 1"/>
    <property type="match status" value="1"/>
</dbReference>
<feature type="chain" id="PRO_5021804312" evidence="1">
    <location>
        <begin position="20"/>
        <end position="353"/>
    </location>
</feature>
<name>A0A516IQ06_9SPHN</name>
<feature type="signal peptide" evidence="1">
    <location>
        <begin position="1"/>
        <end position="19"/>
    </location>
</feature>
<keyword evidence="4" id="KW-1185">Reference proteome</keyword>
<dbReference type="GO" id="GO:0016787">
    <property type="term" value="F:hydrolase activity"/>
    <property type="evidence" value="ECO:0007669"/>
    <property type="project" value="InterPro"/>
</dbReference>
<evidence type="ECO:0000256" key="1">
    <source>
        <dbReference type="SAM" id="SignalP"/>
    </source>
</evidence>
<dbReference type="SUPFAM" id="SSF56300">
    <property type="entry name" value="Metallo-dependent phosphatases"/>
    <property type="match status" value="1"/>
</dbReference>
<protein>
    <submittedName>
        <fullName evidence="3">Protein-tyrosine-phosphatase</fullName>
    </submittedName>
</protein>
<dbReference type="Gene3D" id="3.60.21.10">
    <property type="match status" value="1"/>
</dbReference>
<evidence type="ECO:0000313" key="4">
    <source>
        <dbReference type="Proteomes" id="UP000321857"/>
    </source>
</evidence>
<dbReference type="KEGG" id="sxa:FMM02_02860"/>
<dbReference type="InterPro" id="IPR029052">
    <property type="entry name" value="Metallo-depent_PP-like"/>
</dbReference>
<sequence>MLRLLVWPLFALVMMMLPAAPTGARAPERIVAVGDLHGDYDAWLAIARGAGLVDQRGRWTGGATTLVQLGDVVDRGPDSLKIIRHLKRLQRESRRRGGQVIVLVGNHEAMMMTGDMRYVHPGEYAAFADRNSAALRDRVYEASRASVEADAIARDPTLRPADVRAAWMKEVPLGRLEYQAAWRSDGELGEWVLGNPAVVKLGDSLFVHGGISSRYADQSIAQINEQVAAALKSRDSSAAAIINDPTGPLWYRGLVTRGTSDETTLAPSVPGATPLTPDQEVALALQKFGVSRIVVGHTPSTQIIEALDGRLWRIDSGNSRTYGGVPSWLEIRGSGAVARQAARTTSNAFPEGQ</sequence>
<dbReference type="Pfam" id="PF00149">
    <property type="entry name" value="Metallophos"/>
    <property type="match status" value="1"/>
</dbReference>
<accession>A0A516IQ06</accession>
<organism evidence="3 4">
    <name type="scientific">Sphingomonas xanthus</name>
    <dbReference type="NCBI Taxonomy" id="2594473"/>
    <lineage>
        <taxon>Bacteria</taxon>
        <taxon>Pseudomonadati</taxon>
        <taxon>Pseudomonadota</taxon>
        <taxon>Alphaproteobacteria</taxon>
        <taxon>Sphingomonadales</taxon>
        <taxon>Sphingomonadaceae</taxon>
        <taxon>Sphingomonas</taxon>
    </lineage>
</organism>
<dbReference type="PANTHER" id="PTHR46546:SF4">
    <property type="entry name" value="SHEWANELLA-LIKE PROTEIN PHOSPHATASE 1"/>
    <property type="match status" value="1"/>
</dbReference>
<feature type="domain" description="Calcineurin-like phosphoesterase" evidence="2">
    <location>
        <begin position="29"/>
        <end position="299"/>
    </location>
</feature>
<dbReference type="EMBL" id="CP041659">
    <property type="protein sequence ID" value="QDP18991.1"/>
    <property type="molecule type" value="Genomic_DNA"/>
</dbReference>
<proteinExistence type="predicted"/>
<dbReference type="AlphaFoldDB" id="A0A516IQ06"/>
<dbReference type="Proteomes" id="UP000321857">
    <property type="component" value="Chromosome"/>
</dbReference>
<dbReference type="InterPro" id="IPR004843">
    <property type="entry name" value="Calcineurin-like_PHP"/>
</dbReference>
<reference evidence="3 4" key="1">
    <citation type="submission" date="2019-07" db="EMBL/GenBank/DDBJ databases">
        <title>Sphingomonas AE3 Genome sequencing and assembly.</title>
        <authorList>
            <person name="Kim H."/>
        </authorList>
    </citation>
    <scope>NUCLEOTIDE SEQUENCE [LARGE SCALE GENOMIC DNA]</scope>
    <source>
        <strain evidence="3 4">AE3</strain>
    </source>
</reference>
<dbReference type="OrthoDB" id="7550081at2"/>
<dbReference type="RefSeq" id="WP_147493450.1">
    <property type="nucleotide sequence ID" value="NZ_CP041659.1"/>
</dbReference>
<evidence type="ECO:0000259" key="2">
    <source>
        <dbReference type="Pfam" id="PF00149"/>
    </source>
</evidence>
<keyword evidence="1" id="KW-0732">Signal</keyword>
<evidence type="ECO:0000313" key="3">
    <source>
        <dbReference type="EMBL" id="QDP18991.1"/>
    </source>
</evidence>